<organism evidence="1 2">
    <name type="scientific">Bradyrhizobium macuxiense</name>
    <dbReference type="NCBI Taxonomy" id="1755647"/>
    <lineage>
        <taxon>Bacteria</taxon>
        <taxon>Pseudomonadati</taxon>
        <taxon>Pseudomonadota</taxon>
        <taxon>Alphaproteobacteria</taxon>
        <taxon>Hyphomicrobiales</taxon>
        <taxon>Nitrobacteraceae</taxon>
        <taxon>Bradyrhizobium</taxon>
    </lineage>
</organism>
<accession>A0A109JZV5</accession>
<dbReference type="RefSeq" id="WP_066503947.1">
    <property type="nucleotide sequence ID" value="NZ_LNCU01000039.1"/>
</dbReference>
<evidence type="ECO:0000313" key="2">
    <source>
        <dbReference type="Proteomes" id="UP000057737"/>
    </source>
</evidence>
<dbReference type="Proteomes" id="UP000057737">
    <property type="component" value="Unassembled WGS sequence"/>
</dbReference>
<dbReference type="AlphaFoldDB" id="A0A109JZV5"/>
<gene>
    <name evidence="1" type="ORF">AS156_36030</name>
</gene>
<protein>
    <submittedName>
        <fullName evidence="1">Uncharacterized protein</fullName>
    </submittedName>
</protein>
<comment type="caution">
    <text evidence="1">The sequence shown here is derived from an EMBL/GenBank/DDBJ whole genome shotgun (WGS) entry which is preliminary data.</text>
</comment>
<dbReference type="OrthoDB" id="9851903at2"/>
<dbReference type="EMBL" id="LNCU01000039">
    <property type="protein sequence ID" value="KWV58211.1"/>
    <property type="molecule type" value="Genomic_DNA"/>
</dbReference>
<reference evidence="1 2" key="1">
    <citation type="submission" date="2015-11" db="EMBL/GenBank/DDBJ databases">
        <title>Draft Genome Sequence of the Strain BR 10303 (Bradyrhizobium sp.) isolated from nodules of Centrolobium paraense.</title>
        <authorList>
            <person name="Zelli J.E."/>
            <person name="Simoes-Araujo J.L."/>
            <person name="Barauna A.C."/>
            <person name="Silva K."/>
        </authorList>
    </citation>
    <scope>NUCLEOTIDE SEQUENCE [LARGE SCALE GENOMIC DNA]</scope>
    <source>
        <strain evidence="1 2">BR 10303</strain>
    </source>
</reference>
<proteinExistence type="predicted"/>
<name>A0A109JZV5_9BRAD</name>
<sequence length="63" mass="7268">MTLRVFREVGGSRVLVTPTERFPKELDPRLWRLDATGYPDNAVAARVRRDGPVYGRLVKDNRK</sequence>
<keyword evidence="2" id="KW-1185">Reference proteome</keyword>
<evidence type="ECO:0000313" key="1">
    <source>
        <dbReference type="EMBL" id="KWV58211.1"/>
    </source>
</evidence>